<evidence type="ECO:0000313" key="4">
    <source>
        <dbReference type="Proteomes" id="UP000238642"/>
    </source>
</evidence>
<feature type="domain" description="BT-3987-like N-terminal" evidence="1">
    <location>
        <begin position="30"/>
        <end position="150"/>
    </location>
</feature>
<evidence type="ECO:0000259" key="2">
    <source>
        <dbReference type="Pfam" id="PF14274"/>
    </source>
</evidence>
<evidence type="ECO:0008006" key="5">
    <source>
        <dbReference type="Google" id="ProtNLM"/>
    </source>
</evidence>
<dbReference type="Pfam" id="PF08522">
    <property type="entry name" value="BT_3987-like_N"/>
    <property type="match status" value="1"/>
</dbReference>
<dbReference type="InterPro" id="IPR025371">
    <property type="entry name" value="BT_3044-like_C"/>
</dbReference>
<comment type="caution">
    <text evidence="3">The sequence shown here is derived from an EMBL/GenBank/DDBJ whole genome shotgun (WGS) entry which is preliminary data.</text>
</comment>
<proteinExistence type="predicted"/>
<gene>
    <name evidence="3" type="ORF">C5749_16270</name>
</gene>
<sequence length="298" mass="33494">MKKYQIAALVIVLMCMSCKDNELFEREMYKNVVSLISSDYHNTFEEVVPLTGDEVIGYIAASVGGTDATTQDIVIGLEEDPTPLEIYNRSLYDEDESLYAKLLPVDKYEIKDYQIQINAGERTGRTLVRLRPEGLSPDSTYFIALKATDIADVEINANKNTILYQVLIANEYASQADDALYSMSGMVDGVVTAGNKALFPLTKNSVRVIAGTEPFESTISNINKTAIVLVVNEDNTVSIEPYRDIEVNQLNNDPSFPNTFHRETVFGRTYNSFLLSYEYTVNGTTRVMKEELRMEVNY</sequence>
<organism evidence="3 4">
    <name type="scientific">Sphingobacterium gobiense</name>
    <dbReference type="NCBI Taxonomy" id="1382456"/>
    <lineage>
        <taxon>Bacteria</taxon>
        <taxon>Pseudomonadati</taxon>
        <taxon>Bacteroidota</taxon>
        <taxon>Sphingobacteriia</taxon>
        <taxon>Sphingobacteriales</taxon>
        <taxon>Sphingobacteriaceae</taxon>
        <taxon>Sphingobacterium</taxon>
    </lineage>
</organism>
<dbReference type="Gene3D" id="2.60.40.1740">
    <property type="entry name" value="hypothetical protein (bacova_03559)"/>
    <property type="match status" value="1"/>
</dbReference>
<keyword evidence="4" id="KW-1185">Reference proteome</keyword>
<reference evidence="3 4" key="1">
    <citation type="submission" date="2018-02" db="EMBL/GenBank/DDBJ databases">
        <title>The draft genome of Sphingobacterium gobiense H7.</title>
        <authorList>
            <person name="Li L."/>
            <person name="Liu L."/>
            <person name="Zhang X."/>
            <person name="Wang T."/>
            <person name="Liang L."/>
        </authorList>
    </citation>
    <scope>NUCLEOTIDE SEQUENCE [LARGE SCALE GENOMIC DNA]</scope>
    <source>
        <strain evidence="3 4">ACCC 05757</strain>
    </source>
</reference>
<protein>
    <recommendedName>
        <fullName evidence="5">DUF4361 domain-containing protein</fullName>
    </recommendedName>
</protein>
<dbReference type="Pfam" id="PF14274">
    <property type="entry name" value="BT_3044-like_C"/>
    <property type="match status" value="1"/>
</dbReference>
<dbReference type="EMBL" id="PVBS01000003">
    <property type="protein sequence ID" value="PRD52769.1"/>
    <property type="molecule type" value="Genomic_DNA"/>
</dbReference>
<dbReference type="AlphaFoldDB" id="A0A2S9JIQ7"/>
<accession>A0A2S9JIQ7</accession>
<dbReference type="Proteomes" id="UP000238642">
    <property type="component" value="Unassembled WGS sequence"/>
</dbReference>
<dbReference type="OrthoDB" id="1050708at2"/>
<dbReference type="RefSeq" id="WP_105727274.1">
    <property type="nucleotide sequence ID" value="NZ_PVBS01000003.1"/>
</dbReference>
<evidence type="ECO:0000313" key="3">
    <source>
        <dbReference type="EMBL" id="PRD52769.1"/>
    </source>
</evidence>
<evidence type="ECO:0000259" key="1">
    <source>
        <dbReference type="Pfam" id="PF08522"/>
    </source>
</evidence>
<name>A0A2S9JIQ7_9SPHI</name>
<dbReference type="InterPro" id="IPR013728">
    <property type="entry name" value="BT_3987-like_N"/>
</dbReference>
<feature type="domain" description="BT-3044-like C-terminal" evidence="2">
    <location>
        <begin position="161"/>
        <end position="293"/>
    </location>
</feature>